<evidence type="ECO:0000313" key="2">
    <source>
        <dbReference type="Proteomes" id="UP001501725"/>
    </source>
</evidence>
<evidence type="ECO:0008006" key="3">
    <source>
        <dbReference type="Google" id="ProtNLM"/>
    </source>
</evidence>
<evidence type="ECO:0000313" key="1">
    <source>
        <dbReference type="EMBL" id="GAA4328622.1"/>
    </source>
</evidence>
<sequence length="85" mass="8968">MDNNNSPSWGTYVGTGLAGAYGLFKGGGLLQVNAGTVWEEMWAKLGPAIVTASLCAAAGWATTQLCKIIYRLAVRAIAKLLKRNP</sequence>
<proteinExistence type="predicted"/>
<gene>
    <name evidence="1" type="ORF">GCM10023184_18610</name>
</gene>
<comment type="caution">
    <text evidence="1">The sequence shown here is derived from an EMBL/GenBank/DDBJ whole genome shotgun (WGS) entry which is preliminary data.</text>
</comment>
<keyword evidence="2" id="KW-1185">Reference proteome</keyword>
<dbReference type="Proteomes" id="UP001501725">
    <property type="component" value="Unassembled WGS sequence"/>
</dbReference>
<name>A0ABP8GQY1_9BACT</name>
<organism evidence="1 2">
    <name type="scientific">Flaviaesturariibacter amylovorans</name>
    <dbReference type="NCBI Taxonomy" id="1084520"/>
    <lineage>
        <taxon>Bacteria</taxon>
        <taxon>Pseudomonadati</taxon>
        <taxon>Bacteroidota</taxon>
        <taxon>Chitinophagia</taxon>
        <taxon>Chitinophagales</taxon>
        <taxon>Chitinophagaceae</taxon>
        <taxon>Flaviaestuariibacter</taxon>
    </lineage>
</organism>
<dbReference type="EMBL" id="BAABGY010000007">
    <property type="protein sequence ID" value="GAA4328622.1"/>
    <property type="molecule type" value="Genomic_DNA"/>
</dbReference>
<reference evidence="2" key="1">
    <citation type="journal article" date="2019" name="Int. J. Syst. Evol. Microbiol.">
        <title>The Global Catalogue of Microorganisms (GCM) 10K type strain sequencing project: providing services to taxonomists for standard genome sequencing and annotation.</title>
        <authorList>
            <consortium name="The Broad Institute Genomics Platform"/>
            <consortium name="The Broad Institute Genome Sequencing Center for Infectious Disease"/>
            <person name="Wu L."/>
            <person name="Ma J."/>
        </authorList>
    </citation>
    <scope>NUCLEOTIDE SEQUENCE [LARGE SCALE GENOMIC DNA]</scope>
    <source>
        <strain evidence="2">JCM 17919</strain>
    </source>
</reference>
<dbReference type="RefSeq" id="WP_345255304.1">
    <property type="nucleotide sequence ID" value="NZ_BAABGY010000007.1"/>
</dbReference>
<accession>A0ABP8GQY1</accession>
<protein>
    <recommendedName>
        <fullName evidence="3">DUF4235 domain-containing protein</fullName>
    </recommendedName>
</protein>